<dbReference type="CDD" id="cd00086">
    <property type="entry name" value="homeodomain"/>
    <property type="match status" value="1"/>
</dbReference>
<keyword evidence="4 5" id="KW-0539">Nucleus</keyword>
<dbReference type="EMBL" id="JARJCW010000045">
    <property type="protein sequence ID" value="KAJ7204959.1"/>
    <property type="molecule type" value="Genomic_DNA"/>
</dbReference>
<dbReference type="InterPro" id="IPR009057">
    <property type="entry name" value="Homeodomain-like_sf"/>
</dbReference>
<comment type="similarity">
    <text evidence="1">Belongs to the TALE/M-ATYP homeobox family.</text>
</comment>
<feature type="region of interest" description="Disordered" evidence="6">
    <location>
        <begin position="294"/>
        <end position="315"/>
    </location>
</feature>
<feature type="compositionally biased region" description="Pro residues" evidence="6">
    <location>
        <begin position="362"/>
        <end position="371"/>
    </location>
</feature>
<evidence type="ECO:0000256" key="2">
    <source>
        <dbReference type="ARBA" id="ARBA00023125"/>
    </source>
</evidence>
<evidence type="ECO:0000256" key="3">
    <source>
        <dbReference type="ARBA" id="ARBA00023155"/>
    </source>
</evidence>
<feature type="region of interest" description="Disordered" evidence="6">
    <location>
        <begin position="210"/>
        <end position="238"/>
    </location>
</feature>
<evidence type="ECO:0000313" key="8">
    <source>
        <dbReference type="EMBL" id="KAJ7204959.1"/>
    </source>
</evidence>
<feature type="compositionally biased region" description="Polar residues" evidence="6">
    <location>
        <begin position="155"/>
        <end position="180"/>
    </location>
</feature>
<dbReference type="InterPro" id="IPR008422">
    <property type="entry name" value="KN_HD"/>
</dbReference>
<feature type="compositionally biased region" description="Polar residues" evidence="6">
    <location>
        <begin position="73"/>
        <end position="85"/>
    </location>
</feature>
<keyword evidence="9" id="KW-1185">Reference proteome</keyword>
<dbReference type="InterPro" id="IPR050224">
    <property type="entry name" value="TALE_homeobox"/>
</dbReference>
<evidence type="ECO:0000256" key="4">
    <source>
        <dbReference type="ARBA" id="ARBA00023242"/>
    </source>
</evidence>
<dbReference type="GO" id="GO:0005634">
    <property type="term" value="C:nucleus"/>
    <property type="evidence" value="ECO:0007669"/>
    <property type="project" value="UniProtKB-SubCell"/>
</dbReference>
<evidence type="ECO:0000259" key="7">
    <source>
        <dbReference type="PROSITE" id="PS50071"/>
    </source>
</evidence>
<feature type="compositionally biased region" description="Polar residues" evidence="6">
    <location>
        <begin position="213"/>
        <end position="223"/>
    </location>
</feature>
<dbReference type="SUPFAM" id="SSF46689">
    <property type="entry name" value="Homeodomain-like"/>
    <property type="match status" value="1"/>
</dbReference>
<reference evidence="8" key="1">
    <citation type="submission" date="2023-03" db="EMBL/GenBank/DDBJ databases">
        <title>Massive genome expansion in bonnet fungi (Mycena s.s.) driven by repeated elements and novel gene families across ecological guilds.</title>
        <authorList>
            <consortium name="Lawrence Berkeley National Laboratory"/>
            <person name="Harder C.B."/>
            <person name="Miyauchi S."/>
            <person name="Viragh M."/>
            <person name="Kuo A."/>
            <person name="Thoen E."/>
            <person name="Andreopoulos B."/>
            <person name="Lu D."/>
            <person name="Skrede I."/>
            <person name="Drula E."/>
            <person name="Henrissat B."/>
            <person name="Morin E."/>
            <person name="Kohler A."/>
            <person name="Barry K."/>
            <person name="LaButti K."/>
            <person name="Morin E."/>
            <person name="Salamov A."/>
            <person name="Lipzen A."/>
            <person name="Mereny Z."/>
            <person name="Hegedus B."/>
            <person name="Baldrian P."/>
            <person name="Stursova M."/>
            <person name="Weitz H."/>
            <person name="Taylor A."/>
            <person name="Grigoriev I.V."/>
            <person name="Nagy L.G."/>
            <person name="Martin F."/>
            <person name="Kauserud H."/>
        </authorList>
    </citation>
    <scope>NUCLEOTIDE SEQUENCE</scope>
    <source>
        <strain evidence="8">9144</strain>
    </source>
</reference>
<keyword evidence="2 5" id="KW-0238">DNA-binding</keyword>
<dbReference type="InterPro" id="IPR001356">
    <property type="entry name" value="HD"/>
</dbReference>
<feature type="region of interest" description="Disordered" evidence="6">
    <location>
        <begin position="53"/>
        <end position="89"/>
    </location>
</feature>
<organism evidence="8 9">
    <name type="scientific">Mycena pura</name>
    <dbReference type="NCBI Taxonomy" id="153505"/>
    <lineage>
        <taxon>Eukaryota</taxon>
        <taxon>Fungi</taxon>
        <taxon>Dikarya</taxon>
        <taxon>Basidiomycota</taxon>
        <taxon>Agaricomycotina</taxon>
        <taxon>Agaricomycetes</taxon>
        <taxon>Agaricomycetidae</taxon>
        <taxon>Agaricales</taxon>
        <taxon>Marasmiineae</taxon>
        <taxon>Mycenaceae</taxon>
        <taxon>Mycena</taxon>
    </lineage>
</organism>
<feature type="region of interest" description="Disordered" evidence="6">
    <location>
        <begin position="343"/>
        <end position="371"/>
    </location>
</feature>
<protein>
    <submittedName>
        <fullName evidence="8">Homeobox KN domain-containing protein</fullName>
    </submittedName>
</protein>
<dbReference type="Proteomes" id="UP001219525">
    <property type="component" value="Unassembled WGS sequence"/>
</dbReference>
<comment type="subcellular location">
    <subcellularLocation>
        <location evidence="5">Nucleus</location>
    </subcellularLocation>
</comment>
<dbReference type="GO" id="GO:0003677">
    <property type="term" value="F:DNA binding"/>
    <property type="evidence" value="ECO:0007669"/>
    <property type="project" value="UniProtKB-UniRule"/>
</dbReference>
<evidence type="ECO:0000313" key="9">
    <source>
        <dbReference type="Proteomes" id="UP001219525"/>
    </source>
</evidence>
<dbReference type="AlphaFoldDB" id="A0AAD6Y899"/>
<evidence type="ECO:0000256" key="5">
    <source>
        <dbReference type="PROSITE-ProRule" id="PRU00108"/>
    </source>
</evidence>
<feature type="compositionally biased region" description="Low complexity" evidence="6">
    <location>
        <begin position="58"/>
        <end position="72"/>
    </location>
</feature>
<dbReference type="Gene3D" id="1.10.10.60">
    <property type="entry name" value="Homeodomain-like"/>
    <property type="match status" value="1"/>
</dbReference>
<accession>A0AAD6Y899</accession>
<name>A0AAD6Y899_9AGAR</name>
<comment type="caution">
    <text evidence="8">The sequence shown here is derived from an EMBL/GenBank/DDBJ whole genome shotgun (WGS) entry which is preliminary data.</text>
</comment>
<feature type="domain" description="Homeobox" evidence="7">
    <location>
        <begin position="228"/>
        <end position="291"/>
    </location>
</feature>
<proteinExistence type="inferred from homology"/>
<evidence type="ECO:0000256" key="6">
    <source>
        <dbReference type="SAM" id="MobiDB-lite"/>
    </source>
</evidence>
<dbReference type="Pfam" id="PF05920">
    <property type="entry name" value="Homeobox_KN"/>
    <property type="match status" value="1"/>
</dbReference>
<evidence type="ECO:0000256" key="1">
    <source>
        <dbReference type="ARBA" id="ARBA00005800"/>
    </source>
</evidence>
<keyword evidence="3 5" id="KW-0371">Homeobox</keyword>
<dbReference type="GO" id="GO:0006355">
    <property type="term" value="P:regulation of DNA-templated transcription"/>
    <property type="evidence" value="ECO:0007669"/>
    <property type="project" value="InterPro"/>
</dbReference>
<feature type="DNA-binding region" description="Homeobox" evidence="5">
    <location>
        <begin position="230"/>
        <end position="292"/>
    </location>
</feature>
<feature type="region of interest" description="Disordered" evidence="6">
    <location>
        <begin position="144"/>
        <end position="190"/>
    </location>
</feature>
<gene>
    <name evidence="8" type="ORF">GGX14DRAFT_459054</name>
</gene>
<dbReference type="PROSITE" id="PS50071">
    <property type="entry name" value="HOMEOBOX_2"/>
    <property type="match status" value="1"/>
</dbReference>
<dbReference type="PANTHER" id="PTHR11850">
    <property type="entry name" value="HOMEOBOX PROTEIN TRANSCRIPTION FACTORS"/>
    <property type="match status" value="1"/>
</dbReference>
<sequence>MLDAPHIDSSDQQLNSYNVAQLQYSLTDKDMTFYNSLATSDTEGMIVPDVEYDTRRMSSSTASADTESSSLSRPETCNTSPNDSPQPEKLRLGWEVDAADGTNADEKHRLDTTKVSLPSLLTTFEDSYRPERRASLPALHWDRGVRHQPYPPTPFRQNYTPSALSSYSFPPTGDNFSPPLSSDHARSAHLSPYSDPDHWASYSMSAHHYSPALSPQSAPNSTLVDRGSGQRKRGSKLPKEVTDFLKGWLYQHSDHPYPSEEEKKQLCHATGLSMSQVSNWMINARRRILAPMHRAASGSPTPGPYPYPQPGVRGDLLDARRASLPGADSMQLYHPMSLPSLHPYRHSHPYPQPHDMGYGRAPGPPLRMGPE</sequence>
<dbReference type="SMART" id="SM00389">
    <property type="entry name" value="HOX"/>
    <property type="match status" value="1"/>
</dbReference>